<feature type="domain" description="HTH CENPB-type" evidence="4">
    <location>
        <begin position="63"/>
        <end position="136"/>
    </location>
</feature>
<proteinExistence type="predicted"/>
<evidence type="ECO:0000256" key="1">
    <source>
        <dbReference type="ARBA" id="ARBA00004123"/>
    </source>
</evidence>
<evidence type="ECO:0000313" key="6">
    <source>
        <dbReference type="Proteomes" id="UP000694558"/>
    </source>
</evidence>
<dbReference type="InterPro" id="IPR050863">
    <property type="entry name" value="CenT-Element_Derived"/>
</dbReference>
<dbReference type="Proteomes" id="UP000694558">
    <property type="component" value="Chromosome 4"/>
</dbReference>
<comment type="subcellular location">
    <subcellularLocation>
        <location evidence="1">Nucleus</location>
    </subcellularLocation>
</comment>
<dbReference type="PANTHER" id="PTHR19303:SF74">
    <property type="entry name" value="POGO TRANSPOSABLE ELEMENT WITH KRAB DOMAIN"/>
    <property type="match status" value="1"/>
</dbReference>
<dbReference type="AlphaFoldDB" id="A0A8D3D5L9"/>
<dbReference type="InterPro" id="IPR006600">
    <property type="entry name" value="HTH_CenpB_DNA-bd_dom"/>
</dbReference>
<evidence type="ECO:0000313" key="5">
    <source>
        <dbReference type="Ensembl" id="ENSSMAP00000054828.1"/>
    </source>
</evidence>
<dbReference type="Pfam" id="PF05225">
    <property type="entry name" value="HTH_psq"/>
    <property type="match status" value="1"/>
</dbReference>
<evidence type="ECO:0000256" key="3">
    <source>
        <dbReference type="ARBA" id="ARBA00023242"/>
    </source>
</evidence>
<dbReference type="InterPro" id="IPR009057">
    <property type="entry name" value="Homeodomain-like_sf"/>
</dbReference>
<dbReference type="Gene3D" id="1.10.10.60">
    <property type="entry name" value="Homeodomain-like"/>
    <property type="match status" value="1"/>
</dbReference>
<organism evidence="5 6">
    <name type="scientific">Scophthalmus maximus</name>
    <name type="common">Turbot</name>
    <name type="synonym">Psetta maxima</name>
    <dbReference type="NCBI Taxonomy" id="52904"/>
    <lineage>
        <taxon>Eukaryota</taxon>
        <taxon>Metazoa</taxon>
        <taxon>Chordata</taxon>
        <taxon>Craniata</taxon>
        <taxon>Vertebrata</taxon>
        <taxon>Euteleostomi</taxon>
        <taxon>Actinopterygii</taxon>
        <taxon>Neopterygii</taxon>
        <taxon>Teleostei</taxon>
        <taxon>Neoteleostei</taxon>
        <taxon>Acanthomorphata</taxon>
        <taxon>Carangaria</taxon>
        <taxon>Pleuronectiformes</taxon>
        <taxon>Pleuronectoidei</taxon>
        <taxon>Scophthalmidae</taxon>
        <taxon>Scophthalmus</taxon>
    </lineage>
</organism>
<dbReference type="GeneTree" id="ENSGT00940000167849"/>
<dbReference type="InterPro" id="IPR007889">
    <property type="entry name" value="HTH_Psq"/>
</dbReference>
<dbReference type="GO" id="GO:0005634">
    <property type="term" value="C:nucleus"/>
    <property type="evidence" value="ECO:0007669"/>
    <property type="project" value="UniProtKB-SubCell"/>
</dbReference>
<dbReference type="Pfam" id="PF03184">
    <property type="entry name" value="DDE_1"/>
    <property type="match status" value="1"/>
</dbReference>
<keyword evidence="3" id="KW-0539">Nucleus</keyword>
<keyword evidence="2" id="KW-0238">DNA-binding</keyword>
<reference evidence="5" key="1">
    <citation type="submission" date="2023-05" db="EMBL/GenBank/DDBJ databases">
        <title>High-quality long-read genome of Scophthalmus maximus.</title>
        <authorList>
            <person name="Lien S."/>
            <person name="Martinez P."/>
        </authorList>
    </citation>
    <scope>NUCLEOTIDE SEQUENCE [LARGE SCALE GENOMIC DNA]</scope>
</reference>
<name>A0A8D3D5L9_SCOMX</name>
<sequence length="528" mass="59276">MPSRNHLDKIGRKKKKKWTEEAMERALIEVKSGRCTVRQAAKEFEVPKSSLGDRVSGRVTPGSRSGPAQLITSADEELLVEFSLYMSRHGFPLTKQQLVSFASSIYKRQHRRVAFSKLGQTWWLNFRKRQEKNITIQQADSVVRGRTVCVRKEAVDQFFHLLSTVMDTRGLRDKPHQIFNCNETGFQLGRKRVILPKPASLGYKPMTGLRDHISVLACFSAAGEDIPPFIIYSKAYPGGVCYKKQGPPNALYGWSGSGCINSDLFKKWFLKHFLLHAPKERPLLLIFDGNKSPVNLEVVEAARKEDVILLCLPSHCSHILQPLNAGLFVLLRQRFAALLGDGCATDTHFAISKKEFSGVFKATYQVAKEEEGARIVKEGFRKCGIYPLDHFVVSEGHLMPSHSMDSAADPTFSTSAQGVHTVEELTAWNRGSGRTRCLDSDPGVTNRCCITTFNFSSVIFLLGHWRSATLLYKLTSCSMNTDSEDFYNPYYISVRGCPVLQARVNALSLLQCVSIKLTCEVLVRCLQR</sequence>
<evidence type="ECO:0000256" key="2">
    <source>
        <dbReference type="ARBA" id="ARBA00023125"/>
    </source>
</evidence>
<protein>
    <recommendedName>
        <fullName evidence="4">HTH CENPB-type domain-containing protein</fullName>
    </recommendedName>
</protein>
<evidence type="ECO:0000259" key="4">
    <source>
        <dbReference type="PROSITE" id="PS51253"/>
    </source>
</evidence>
<dbReference type="InterPro" id="IPR004875">
    <property type="entry name" value="DDE_SF_endonuclease_dom"/>
</dbReference>
<dbReference type="SUPFAM" id="SSF46689">
    <property type="entry name" value="Homeodomain-like"/>
    <property type="match status" value="1"/>
</dbReference>
<dbReference type="PANTHER" id="PTHR19303">
    <property type="entry name" value="TRANSPOSON"/>
    <property type="match status" value="1"/>
</dbReference>
<reference evidence="5" key="2">
    <citation type="submission" date="2025-08" db="UniProtKB">
        <authorList>
            <consortium name="Ensembl"/>
        </authorList>
    </citation>
    <scope>IDENTIFICATION</scope>
</reference>
<dbReference type="Ensembl" id="ENSSMAT00000048640.1">
    <property type="protein sequence ID" value="ENSSMAP00000054828.1"/>
    <property type="gene ID" value="ENSSMAG00000033214.1"/>
</dbReference>
<accession>A0A8D3D5L9</accession>
<dbReference type="GO" id="GO:0003677">
    <property type="term" value="F:DNA binding"/>
    <property type="evidence" value="ECO:0007669"/>
    <property type="project" value="UniProtKB-KW"/>
</dbReference>
<dbReference type="PROSITE" id="PS51253">
    <property type="entry name" value="HTH_CENPB"/>
    <property type="match status" value="1"/>
</dbReference>